<dbReference type="Proteomes" id="UP000000323">
    <property type="component" value="Chromosome 1"/>
</dbReference>
<organism evidence="3 4">
    <name type="scientific">Thermobaculum terrenum (strain ATCC BAA-798 / CCMEE 7001 / YNP1)</name>
    <dbReference type="NCBI Taxonomy" id="525904"/>
    <lineage>
        <taxon>Bacteria</taxon>
        <taxon>Bacillati</taxon>
        <taxon>Chloroflexota</taxon>
        <taxon>Chloroflexia</taxon>
        <taxon>Candidatus Thermobaculales</taxon>
        <taxon>Candidatus Thermobaculaceae</taxon>
        <taxon>Thermobaculum</taxon>
    </lineage>
</organism>
<protein>
    <submittedName>
        <fullName evidence="3">Short-chain dehydrogenase/reductase SDR</fullName>
    </submittedName>
</protein>
<reference evidence="4" key="1">
    <citation type="journal article" date="2010" name="Stand. Genomic Sci.">
        <title>Complete genome sequence of 'Thermobaculum terrenum' type strain (YNP1).</title>
        <authorList>
            <person name="Kiss H."/>
            <person name="Cleland D."/>
            <person name="Lapidus A."/>
            <person name="Lucas S."/>
            <person name="Glavina Del Rio T."/>
            <person name="Nolan M."/>
            <person name="Tice H."/>
            <person name="Han C."/>
            <person name="Goodwin L."/>
            <person name="Pitluck S."/>
            <person name="Liolios K."/>
            <person name="Ivanova N."/>
            <person name="Mavromatis K."/>
            <person name="Ovchinnikova G."/>
            <person name="Pati A."/>
            <person name="Chen A."/>
            <person name="Palaniappan K."/>
            <person name="Land M."/>
            <person name="Hauser L."/>
            <person name="Chang Y."/>
            <person name="Jeffries C."/>
            <person name="Lu M."/>
            <person name="Brettin T."/>
            <person name="Detter J."/>
            <person name="Goker M."/>
            <person name="Tindall B."/>
            <person name="Beck B."/>
            <person name="McDermott T."/>
            <person name="Woyke T."/>
            <person name="Bristow J."/>
            <person name="Eisen J."/>
            <person name="Markowitz V."/>
            <person name="Hugenholtz P."/>
            <person name="Kyrpides N."/>
            <person name="Klenk H."/>
            <person name="Cheng J."/>
        </authorList>
    </citation>
    <scope>NUCLEOTIDE SEQUENCE [LARGE SCALE GENOMIC DNA]</scope>
    <source>
        <strain evidence="4">ATCC BAA-798 / YNP1</strain>
    </source>
</reference>
<evidence type="ECO:0000256" key="1">
    <source>
        <dbReference type="ARBA" id="ARBA00006484"/>
    </source>
</evidence>
<proteinExistence type="inferred from homology"/>
<keyword evidence="2" id="KW-0560">Oxidoreductase</keyword>
<comment type="similarity">
    <text evidence="1">Belongs to the short-chain dehydrogenases/reductases (SDR) family.</text>
</comment>
<dbReference type="FunFam" id="3.40.50.720:FF:000084">
    <property type="entry name" value="Short-chain dehydrogenase reductase"/>
    <property type="match status" value="1"/>
</dbReference>
<dbReference type="InterPro" id="IPR036291">
    <property type="entry name" value="NAD(P)-bd_dom_sf"/>
</dbReference>
<accession>D1CFG9</accession>
<dbReference type="InterPro" id="IPR002347">
    <property type="entry name" value="SDR_fam"/>
</dbReference>
<dbReference type="EMBL" id="CP001825">
    <property type="protein sequence ID" value="ACZ41675.1"/>
    <property type="molecule type" value="Genomic_DNA"/>
</dbReference>
<evidence type="ECO:0000256" key="2">
    <source>
        <dbReference type="ARBA" id="ARBA00023002"/>
    </source>
</evidence>
<dbReference type="STRING" id="525904.Tter_0758"/>
<dbReference type="PANTHER" id="PTHR42879:SF6">
    <property type="entry name" value="NADPH-DEPENDENT REDUCTASE BACG"/>
    <property type="match status" value="1"/>
</dbReference>
<dbReference type="PRINTS" id="PR00081">
    <property type="entry name" value="GDHRDH"/>
</dbReference>
<dbReference type="InterPro" id="IPR050259">
    <property type="entry name" value="SDR"/>
</dbReference>
<dbReference type="GO" id="GO:0016491">
    <property type="term" value="F:oxidoreductase activity"/>
    <property type="evidence" value="ECO:0007669"/>
    <property type="project" value="UniProtKB-KW"/>
</dbReference>
<evidence type="ECO:0000313" key="3">
    <source>
        <dbReference type="EMBL" id="ACZ41675.1"/>
    </source>
</evidence>
<dbReference type="HOGENOM" id="CLU_010194_1_2_0"/>
<dbReference type="AlphaFoldDB" id="D1CFG9"/>
<gene>
    <name evidence="3" type="ordered locus">Tter_0758</name>
</gene>
<dbReference type="Pfam" id="PF13561">
    <property type="entry name" value="adh_short_C2"/>
    <property type="match status" value="1"/>
</dbReference>
<dbReference type="eggNOG" id="COG1028">
    <property type="taxonomic scope" value="Bacteria"/>
</dbReference>
<keyword evidence="4" id="KW-1185">Reference proteome</keyword>
<dbReference type="SUPFAM" id="SSF51735">
    <property type="entry name" value="NAD(P)-binding Rossmann-fold domains"/>
    <property type="match status" value="1"/>
</dbReference>
<evidence type="ECO:0000313" key="4">
    <source>
        <dbReference type="Proteomes" id="UP000000323"/>
    </source>
</evidence>
<dbReference type="Gene3D" id="3.40.50.720">
    <property type="entry name" value="NAD(P)-binding Rossmann-like Domain"/>
    <property type="match status" value="1"/>
</dbReference>
<dbReference type="OrthoDB" id="9804774at2"/>
<dbReference type="KEGG" id="ttr:Tter_0758"/>
<name>D1CFG9_THET1</name>
<dbReference type="CDD" id="cd05344">
    <property type="entry name" value="BKR_like_SDR_like"/>
    <property type="match status" value="1"/>
</dbReference>
<dbReference type="RefSeq" id="WP_012874710.1">
    <property type="nucleotide sequence ID" value="NC_013525.1"/>
</dbReference>
<dbReference type="PANTHER" id="PTHR42879">
    <property type="entry name" value="3-OXOACYL-(ACYL-CARRIER-PROTEIN) REDUCTASE"/>
    <property type="match status" value="1"/>
</dbReference>
<sequence>MDLGLSGKVAIVAAASSGLGKAVAARLVEEGAKVAICSRDHARVDKASNEISRGEDSVLPVVADVTNPDDIKKLVDTTVGKWGRVDILVTNAGGPPAGDFEDFNDDDWYRAFDLNMMSSVRLIRQVLPIMKSQRYGRIANIVSTSVKSPIRGLILSNSIRASVVGMAKTLSLDVGRYNITINNICPGRILTDRVRSLDEIRASREGRSVDDVRAEQESFIPLGRYGTPDEFADVVAFFVSDRASYVTGTTLQVDGGALQCIY</sequence>